<proteinExistence type="predicted"/>
<name>A0ABT1JE22_ACTCY</name>
<sequence length="101" mass="10906">MHDTYELEEPADRDLAAIELEGPLIDAGVAVVDAECAVLLTGGGDLAVQRLSRARRQEAAERVRYARRRSIAHTTPATRRLGQVIPLHRVRVLGAAVDAAA</sequence>
<dbReference type="RefSeq" id="WP_035292899.1">
    <property type="nucleotide sequence ID" value="NZ_AUBJ02000001.1"/>
</dbReference>
<evidence type="ECO:0000313" key="2">
    <source>
        <dbReference type="Proteomes" id="UP000791080"/>
    </source>
</evidence>
<keyword evidence="2" id="KW-1185">Reference proteome</keyword>
<dbReference type="Proteomes" id="UP000791080">
    <property type="component" value="Unassembled WGS sequence"/>
</dbReference>
<dbReference type="Pfam" id="PF19801">
    <property type="entry name" value="DUF6284"/>
    <property type="match status" value="1"/>
</dbReference>
<reference evidence="1 2" key="2">
    <citation type="submission" date="2022-06" db="EMBL/GenBank/DDBJ databases">
        <title>Genomic Encyclopedia of Type Strains, Phase I: the one thousand microbial genomes (KMG-I) project.</title>
        <authorList>
            <person name="Kyrpides N."/>
        </authorList>
    </citation>
    <scope>NUCLEOTIDE SEQUENCE [LARGE SCALE GENOMIC DNA]</scope>
    <source>
        <strain evidence="1 2">DSM 43889</strain>
    </source>
</reference>
<dbReference type="InterPro" id="IPR046251">
    <property type="entry name" value="DUF6284"/>
</dbReference>
<accession>A0ABT1JE22</accession>
<reference evidence="1 2" key="1">
    <citation type="submission" date="2013-07" db="EMBL/GenBank/DDBJ databases">
        <authorList>
            <consortium name="DOE Joint Genome Institute"/>
            <person name="Reeve W."/>
            <person name="Huntemann M."/>
            <person name="Han J."/>
            <person name="Chen A."/>
            <person name="Kyrpides N."/>
            <person name="Mavromatis K."/>
            <person name="Markowitz V."/>
            <person name="Palaniappan K."/>
            <person name="Ivanova N."/>
            <person name="Schaumberg A."/>
            <person name="Pati A."/>
            <person name="Liolios K."/>
            <person name="Nordberg H.P."/>
            <person name="Cantor M.N."/>
            <person name="Hua S.X."/>
            <person name="Woyke T."/>
        </authorList>
    </citation>
    <scope>NUCLEOTIDE SEQUENCE [LARGE SCALE GENOMIC DNA]</scope>
    <source>
        <strain evidence="1 2">DSM 43889</strain>
    </source>
</reference>
<comment type="caution">
    <text evidence="1">The sequence shown here is derived from an EMBL/GenBank/DDBJ whole genome shotgun (WGS) entry which is preliminary data.</text>
</comment>
<protein>
    <submittedName>
        <fullName evidence="1">Uncharacterized protein</fullName>
    </submittedName>
</protein>
<gene>
    <name evidence="1" type="ORF">G443_001015</name>
</gene>
<evidence type="ECO:0000313" key="1">
    <source>
        <dbReference type="EMBL" id="MCP2330745.1"/>
    </source>
</evidence>
<organism evidence="1 2">
    <name type="scientific">Actinoalloteichus caeruleus DSM 43889</name>
    <dbReference type="NCBI Taxonomy" id="1120930"/>
    <lineage>
        <taxon>Bacteria</taxon>
        <taxon>Bacillati</taxon>
        <taxon>Actinomycetota</taxon>
        <taxon>Actinomycetes</taxon>
        <taxon>Pseudonocardiales</taxon>
        <taxon>Pseudonocardiaceae</taxon>
        <taxon>Actinoalloteichus</taxon>
        <taxon>Actinoalloteichus cyanogriseus</taxon>
    </lineage>
</organism>
<dbReference type="EMBL" id="AUBJ02000001">
    <property type="protein sequence ID" value="MCP2330745.1"/>
    <property type="molecule type" value="Genomic_DNA"/>
</dbReference>